<feature type="region of interest" description="Disordered" evidence="7">
    <location>
        <begin position="317"/>
        <end position="355"/>
    </location>
</feature>
<keyword evidence="5" id="KW-0269">Exonuclease</keyword>
<dbReference type="GO" id="GO:0046872">
    <property type="term" value="F:metal ion binding"/>
    <property type="evidence" value="ECO:0007669"/>
    <property type="project" value="UniProtKB-KW"/>
</dbReference>
<dbReference type="GO" id="GO:0006308">
    <property type="term" value="P:DNA catabolic process"/>
    <property type="evidence" value="ECO:0007669"/>
    <property type="project" value="TreeGrafter"/>
</dbReference>
<feature type="compositionally biased region" description="Polar residues" evidence="7">
    <location>
        <begin position="143"/>
        <end position="154"/>
    </location>
</feature>
<dbReference type="GO" id="GO:0005737">
    <property type="term" value="C:cytoplasm"/>
    <property type="evidence" value="ECO:0007669"/>
    <property type="project" value="TreeGrafter"/>
</dbReference>
<dbReference type="Proteomes" id="UP000677054">
    <property type="component" value="Unassembled WGS sequence"/>
</dbReference>
<feature type="region of interest" description="Disordered" evidence="7">
    <location>
        <begin position="143"/>
        <end position="176"/>
    </location>
</feature>
<sequence>MMAFSKEIQTLLFFDLESTSVPSFDFTGQRTRITELSFVAISENHLKEPKFQSGELPRVIHKLTLCCNPRRLILPKAQEVSGLSNYTLEHEELPNDILCADTWEAAVALFDVQNPQCSSVPFGRIAGDDNCVSSTSEYIAPATTSSCSQSQPDSNHNENDVIPSTPERKTKQSYSFSPKAPKFQASLLESLTAKQCMTVGSTQNQDEDTNMLLSQHEMLFKDPEVLSQVDEIEQSASKCRVGSFGGTTLDIDEGLKKQLNSIHGLESPSLGEVIPRPHSLDHVKKQLNFSRTDEQDPNDANVFPDSQEDLLLTPKKKLHAKDIPSPKTPVRSFCGLSSPDTPSKQKRGSSATVSPEVPSVKRYARGFGLGDLYERTFGCRDFAAHTAEGDTLALLKVMQTKAGDFVNWVQENAVAMSEIRAWE</sequence>
<keyword evidence="2" id="KW-0540">Nuclease</keyword>
<evidence type="ECO:0000256" key="7">
    <source>
        <dbReference type="SAM" id="MobiDB-lite"/>
    </source>
</evidence>
<evidence type="ECO:0000256" key="2">
    <source>
        <dbReference type="ARBA" id="ARBA00022722"/>
    </source>
</evidence>
<dbReference type="SUPFAM" id="SSF53098">
    <property type="entry name" value="Ribonuclease H-like"/>
    <property type="match status" value="2"/>
</dbReference>
<keyword evidence="6" id="KW-0460">Magnesium</keyword>
<feature type="compositionally biased region" description="Polar residues" evidence="7">
    <location>
        <begin position="338"/>
        <end position="353"/>
    </location>
</feature>
<dbReference type="OrthoDB" id="10250935at2759"/>
<name>A0A7R8XHM9_9CRUS</name>
<reference evidence="8" key="1">
    <citation type="submission" date="2020-11" db="EMBL/GenBank/DDBJ databases">
        <authorList>
            <person name="Tran Van P."/>
        </authorList>
    </citation>
    <scope>NUCLEOTIDE SEQUENCE</scope>
</reference>
<dbReference type="EMBL" id="CAJPEV010001445">
    <property type="protein sequence ID" value="CAG0892691.1"/>
    <property type="molecule type" value="Genomic_DNA"/>
</dbReference>
<evidence type="ECO:0008006" key="10">
    <source>
        <dbReference type="Google" id="ProtNLM"/>
    </source>
</evidence>
<keyword evidence="4" id="KW-0378">Hydrolase</keyword>
<comment type="cofactor">
    <cofactor evidence="1">
        <name>Mg(2+)</name>
        <dbReference type="ChEBI" id="CHEBI:18420"/>
    </cofactor>
</comment>
<dbReference type="GO" id="GO:0008296">
    <property type="term" value="F:3'-5'-DNA exonuclease activity"/>
    <property type="evidence" value="ECO:0007669"/>
    <property type="project" value="TreeGrafter"/>
</dbReference>
<dbReference type="Gene3D" id="3.30.420.10">
    <property type="entry name" value="Ribonuclease H-like superfamily/Ribonuclease H"/>
    <property type="match status" value="2"/>
</dbReference>
<evidence type="ECO:0000256" key="3">
    <source>
        <dbReference type="ARBA" id="ARBA00022723"/>
    </source>
</evidence>
<protein>
    <recommendedName>
        <fullName evidence="10">Exonuclease domain-containing protein</fullName>
    </recommendedName>
</protein>
<accession>A0A7R8XHM9</accession>
<gene>
    <name evidence="8" type="ORF">DSTB1V02_LOCUS7240</name>
</gene>
<evidence type="ECO:0000256" key="6">
    <source>
        <dbReference type="ARBA" id="ARBA00022842"/>
    </source>
</evidence>
<dbReference type="PANTHER" id="PTHR13058">
    <property type="entry name" value="THREE PRIME REPAIR EXONUCLEASE 1, 2"/>
    <property type="match status" value="1"/>
</dbReference>
<dbReference type="GO" id="GO:0003676">
    <property type="term" value="F:nucleic acid binding"/>
    <property type="evidence" value="ECO:0007669"/>
    <property type="project" value="InterPro"/>
</dbReference>
<proteinExistence type="predicted"/>
<evidence type="ECO:0000313" key="9">
    <source>
        <dbReference type="Proteomes" id="UP000677054"/>
    </source>
</evidence>
<dbReference type="InterPro" id="IPR040393">
    <property type="entry name" value="TREX1/2"/>
</dbReference>
<dbReference type="InterPro" id="IPR036397">
    <property type="entry name" value="RNaseH_sf"/>
</dbReference>
<dbReference type="AlphaFoldDB" id="A0A7R8XHM9"/>
<evidence type="ECO:0000256" key="4">
    <source>
        <dbReference type="ARBA" id="ARBA00022801"/>
    </source>
</evidence>
<evidence type="ECO:0000256" key="1">
    <source>
        <dbReference type="ARBA" id="ARBA00001946"/>
    </source>
</evidence>
<dbReference type="EMBL" id="LR900962">
    <property type="protein sequence ID" value="CAD7247409.1"/>
    <property type="molecule type" value="Genomic_DNA"/>
</dbReference>
<keyword evidence="9" id="KW-1185">Reference proteome</keyword>
<dbReference type="InterPro" id="IPR012337">
    <property type="entry name" value="RNaseH-like_sf"/>
</dbReference>
<evidence type="ECO:0000256" key="5">
    <source>
        <dbReference type="ARBA" id="ARBA00022839"/>
    </source>
</evidence>
<keyword evidence="3" id="KW-0479">Metal-binding</keyword>
<dbReference type="PANTHER" id="PTHR13058:SF19">
    <property type="entry name" value="LD40940P"/>
    <property type="match status" value="1"/>
</dbReference>
<evidence type="ECO:0000313" key="8">
    <source>
        <dbReference type="EMBL" id="CAD7247409.1"/>
    </source>
</evidence>
<organism evidence="8">
    <name type="scientific">Darwinula stevensoni</name>
    <dbReference type="NCBI Taxonomy" id="69355"/>
    <lineage>
        <taxon>Eukaryota</taxon>
        <taxon>Metazoa</taxon>
        <taxon>Ecdysozoa</taxon>
        <taxon>Arthropoda</taxon>
        <taxon>Crustacea</taxon>
        <taxon>Oligostraca</taxon>
        <taxon>Ostracoda</taxon>
        <taxon>Podocopa</taxon>
        <taxon>Podocopida</taxon>
        <taxon>Darwinulocopina</taxon>
        <taxon>Darwinuloidea</taxon>
        <taxon>Darwinulidae</taxon>
        <taxon>Darwinula</taxon>
    </lineage>
</organism>